<dbReference type="Gene3D" id="1.25.40.10">
    <property type="entry name" value="Tetratricopeptide repeat domain"/>
    <property type="match status" value="2"/>
</dbReference>
<dbReference type="NCBIfam" id="TIGR04510">
    <property type="entry name" value="mod_pep_cyc"/>
    <property type="match status" value="1"/>
</dbReference>
<dbReference type="Proteomes" id="UP000046187">
    <property type="component" value="Unassembled WGS sequence"/>
</dbReference>
<dbReference type="InterPro" id="IPR029787">
    <property type="entry name" value="Nucleotide_cyclase"/>
</dbReference>
<dbReference type="InterPro" id="IPR001054">
    <property type="entry name" value="A/G_cyclase"/>
</dbReference>
<dbReference type="InterPro" id="IPR050697">
    <property type="entry name" value="Adenylyl/Guanylyl_Cyclase_3/4"/>
</dbReference>
<dbReference type="SUPFAM" id="SSF48452">
    <property type="entry name" value="TPR-like"/>
    <property type="match status" value="1"/>
</dbReference>
<feature type="repeat" description="TPR" evidence="1">
    <location>
        <begin position="408"/>
        <end position="441"/>
    </location>
</feature>
<dbReference type="GO" id="GO:0035556">
    <property type="term" value="P:intracellular signal transduction"/>
    <property type="evidence" value="ECO:0007669"/>
    <property type="project" value="InterPro"/>
</dbReference>
<dbReference type="AlphaFoldDB" id="A0A0K2ZNM8"/>
<dbReference type="GO" id="GO:0009190">
    <property type="term" value="P:cyclic nucleotide biosynthetic process"/>
    <property type="evidence" value="ECO:0007669"/>
    <property type="project" value="InterPro"/>
</dbReference>
<organism evidence="2 3">
    <name type="scientific">Xanthomonas graminis pv. arrhenatheri LMG 727</name>
    <dbReference type="NCBI Taxonomy" id="1195923"/>
    <lineage>
        <taxon>Bacteria</taxon>
        <taxon>Pseudomonadati</taxon>
        <taxon>Pseudomonadota</taxon>
        <taxon>Gammaproteobacteria</taxon>
        <taxon>Lysobacterales</taxon>
        <taxon>Lysobacteraceae</taxon>
        <taxon>Xanthomonas</taxon>
        <taxon>Xanthomonas translucens group</taxon>
        <taxon>Xanthomonas graminis</taxon>
    </lineage>
</organism>
<dbReference type="PANTHER" id="PTHR43081:SF1">
    <property type="entry name" value="ADENYLATE CYCLASE, TERMINAL-DIFFERENTIATION SPECIFIC"/>
    <property type="match status" value="1"/>
</dbReference>
<evidence type="ECO:0000313" key="3">
    <source>
        <dbReference type="Proteomes" id="UP000046187"/>
    </source>
</evidence>
<dbReference type="InterPro" id="IPR030966">
    <property type="entry name" value="Mod_pep_cyc"/>
</dbReference>
<name>A0A0K2ZNM8_9XANT</name>
<dbReference type="InterPro" id="IPR011990">
    <property type="entry name" value="TPR-like_helical_dom_sf"/>
</dbReference>
<proteinExistence type="predicted"/>
<dbReference type="Gene3D" id="3.40.50.10610">
    <property type="entry name" value="ABC-type transport auxiliary lipoprotein component"/>
    <property type="match status" value="1"/>
</dbReference>
<dbReference type="Pfam" id="PF13181">
    <property type="entry name" value="TPR_8"/>
    <property type="match status" value="1"/>
</dbReference>
<dbReference type="Gene3D" id="3.30.70.1230">
    <property type="entry name" value="Nucleotide cyclase"/>
    <property type="match status" value="1"/>
</dbReference>
<dbReference type="RefSeq" id="WP_053835055.1">
    <property type="nucleotide sequence ID" value="NZ_CXOI01000024.1"/>
</dbReference>
<dbReference type="CDD" id="cd07302">
    <property type="entry name" value="CHD"/>
    <property type="match status" value="1"/>
</dbReference>
<dbReference type="EMBL" id="CXOI01000024">
    <property type="protein sequence ID" value="CTP86562.1"/>
    <property type="molecule type" value="Genomic_DNA"/>
</dbReference>
<keyword evidence="3" id="KW-1185">Reference proteome</keyword>
<dbReference type="SUPFAM" id="SSF55073">
    <property type="entry name" value="Nucleotide cyclase"/>
    <property type="match status" value="1"/>
</dbReference>
<gene>
    <name evidence="2" type="ORF">XTALMG727_1724</name>
</gene>
<dbReference type="GO" id="GO:0004016">
    <property type="term" value="F:adenylate cyclase activity"/>
    <property type="evidence" value="ECO:0007669"/>
    <property type="project" value="UniProtKB-ARBA"/>
</dbReference>
<dbReference type="InterPro" id="IPR019734">
    <property type="entry name" value="TPR_rpt"/>
</dbReference>
<dbReference type="PROSITE" id="PS50005">
    <property type="entry name" value="TPR"/>
    <property type="match status" value="1"/>
</dbReference>
<evidence type="ECO:0000313" key="2">
    <source>
        <dbReference type="EMBL" id="CTP86562.1"/>
    </source>
</evidence>
<keyword evidence="1" id="KW-0802">TPR repeat</keyword>
<dbReference type="PANTHER" id="PTHR43081">
    <property type="entry name" value="ADENYLATE CYCLASE, TERMINAL-DIFFERENTIATION SPECIFIC-RELATED"/>
    <property type="match status" value="1"/>
</dbReference>
<evidence type="ECO:0000256" key="1">
    <source>
        <dbReference type="PROSITE-ProRule" id="PRU00339"/>
    </source>
</evidence>
<reference evidence="3" key="1">
    <citation type="submission" date="2015-07" db="EMBL/GenBank/DDBJ databases">
        <authorList>
            <person name="Wibberg D."/>
        </authorList>
    </citation>
    <scope>NUCLEOTIDE SEQUENCE [LARGE SCALE GENOMIC DNA]</scope>
</reference>
<evidence type="ECO:0008006" key="4">
    <source>
        <dbReference type="Google" id="ProtNLM"/>
    </source>
</evidence>
<protein>
    <recommendedName>
        <fullName evidence="4">Peptide modification system cyclase</fullName>
    </recommendedName>
</protein>
<sequence>MNDAHPPRPEVPQLRTLLLTDLCDSMALVERLGDANAAELFKLHDALVLELQQRWRGRLIDRSDGLLLLFERPIDGLGFALDYSRGLQALGAQRKLQLKVRAGLHVGEVLTWRNSDAAVQVGAKPLEVEGLAKPTAARLMTLARPGQILLSAVAESLTHRAARELGERGERLLWKSHGRWRFKGVPTAQEIYEVGEIGNTPLRAPKPTPKAWRDIPLWRRPAALLAEVGLIAAIAVGAWFATRPQPAIAFAERDWVVVGDLRNLTGDVALDDSLQQAFRISLEQSRYVNVLSDLKVRDTLARMRRDPDRTALDRATASEIALRDGARAVLLATVSEVGGKVRVSAEMVDPITQATVYAFSRDGRGAGSVLASIDTVTASLREQLGEDEDLISKNSAPLPRVTTSSLDALRAYAIAVRYFTKRDFQAADQYFAKAVEIDEDFALAYMGLMRIKVSTANNRAAIPYLVKAVALRDHLSERDALYLDAWASELGPYPWRQARQKWKMLSELYPDYYAGAAQFAWDEFNEGDYASALQSTKMFAVPQNPLRDVAIELQGRIYLAQGRYREALSSFRQAEQLGGYSATRRHAAALAATKDYATASKVMAALSASSKAVTDRFEQISIPLDQGKLVEAADAAKAAVIASANAEPVLKYPFQVAQQTVAFVVDPRTVDRAALGRIASESLTQAVIGDAGDRDDLVIVAMAAIRLAQRVGDRNVCATHLPQLEALVAQSGFPPMIKTLSLIKAEQLVMSGRSHEAVPLLRQQIDGKEPFQIHVGLRDALLAAGEKKQALAENEWLASRRGLAYIEPIGGLVFQAANVADSNLAILGTTEILSSMGQEEMARQKADTFRRTSQQQSLPSYLALRLVATEPASKQ</sequence>
<accession>A0A0K2ZNM8</accession>